<dbReference type="PANTHER" id="PTHR46734:SF1">
    <property type="entry name" value="TELOMERIC REPEAT-BINDING FACTOR 1"/>
    <property type="match status" value="1"/>
</dbReference>
<dbReference type="InterPro" id="IPR009057">
    <property type="entry name" value="Homeodomain-like_sf"/>
</dbReference>
<dbReference type="Gene3D" id="1.10.246.220">
    <property type="match status" value="2"/>
</dbReference>
<dbReference type="CDD" id="cd11660">
    <property type="entry name" value="SANT_TRF"/>
    <property type="match status" value="2"/>
</dbReference>
<reference evidence="4 5" key="1">
    <citation type="journal article" date="2014" name="BMC Genomics">
        <title>Comparative genome sequencing reveals chemotype-specific gene clusters in the toxigenic black mold Stachybotrys.</title>
        <authorList>
            <person name="Semeiks J."/>
            <person name="Borek D."/>
            <person name="Otwinowski Z."/>
            <person name="Grishin N.V."/>
        </authorList>
    </citation>
    <scope>NUCLEOTIDE SEQUENCE [LARGE SCALE GENOMIC DNA]</scope>
    <source>
        <strain evidence="5">CBS 109288 / IBT 7711</strain>
    </source>
</reference>
<keyword evidence="1" id="KW-0539">Nucleus</keyword>
<dbReference type="PANTHER" id="PTHR46734">
    <property type="entry name" value="TELOMERIC REPEAT-BINDING FACTOR 1 TERF1"/>
    <property type="match status" value="1"/>
</dbReference>
<evidence type="ECO:0000313" key="4">
    <source>
        <dbReference type="EMBL" id="KEY74822.1"/>
    </source>
</evidence>
<feature type="region of interest" description="Disordered" evidence="2">
    <location>
        <begin position="276"/>
        <end position="334"/>
    </location>
</feature>
<feature type="region of interest" description="Disordered" evidence="2">
    <location>
        <begin position="69"/>
        <end position="136"/>
    </location>
</feature>
<protein>
    <recommendedName>
        <fullName evidence="3">Myb-like domain-containing protein</fullName>
    </recommendedName>
</protein>
<sequence>MASTLPPRTTTAHDVTAFLPAERAVTCRWDGCGHCLPDLTSLHAHLAQQHVGPSPPSVLRYDQGISWQPYSRQDDSHGLSGREAVHQAHYSSPNAEPFNAPGLKHQSFRESPPRGPLRPFTPSEPSQNGDVTTDNDSAASVVDYSRMSNTPEADPPITMEAICPRIMNEHGFCQDRTTLPPIIDLFSLAARSSVGKTAPPKQKPIRKRQRHDVKVWRKWSDKETKDLFRGIEKHGLGNWKVILDDKEFEFDNRTAANLKDRFRTCYPGGLPVENVVTPLSPPLSKEQRKSSELQDPHAAAAKETSPPCPQSAPTVADGTICGPLKRSQRRQRRPFTDRDDWEILEGIRRYGPAWAKIQRHLTFHLSCRQPMDLRDRIRNRFPDLYKRLDKNGPRQRQEKASWKGA</sequence>
<dbReference type="InterPro" id="IPR001005">
    <property type="entry name" value="SANT/Myb"/>
</dbReference>
<evidence type="ECO:0000256" key="1">
    <source>
        <dbReference type="ARBA" id="ARBA00023242"/>
    </source>
</evidence>
<feature type="region of interest" description="Disordered" evidence="2">
    <location>
        <begin position="386"/>
        <end position="405"/>
    </location>
</feature>
<dbReference type="HOGENOM" id="CLU_680025_0_0_1"/>
<dbReference type="AlphaFoldDB" id="A0A084BB93"/>
<dbReference type="Gene3D" id="3.30.160.60">
    <property type="entry name" value="Classic Zinc Finger"/>
    <property type="match status" value="1"/>
</dbReference>
<proteinExistence type="predicted"/>
<evidence type="ECO:0000313" key="5">
    <source>
        <dbReference type="Proteomes" id="UP000028045"/>
    </source>
</evidence>
<accession>A0A084BB93</accession>
<feature type="compositionally biased region" description="Basic and acidic residues" evidence="2">
    <location>
        <begin position="285"/>
        <end position="295"/>
    </location>
</feature>
<evidence type="ECO:0000256" key="2">
    <source>
        <dbReference type="SAM" id="MobiDB-lite"/>
    </source>
</evidence>
<dbReference type="Pfam" id="PF00249">
    <property type="entry name" value="Myb_DNA-binding"/>
    <property type="match status" value="1"/>
</dbReference>
<dbReference type="PROSITE" id="PS00028">
    <property type="entry name" value="ZINC_FINGER_C2H2_1"/>
    <property type="match status" value="1"/>
</dbReference>
<dbReference type="InterPro" id="IPR052450">
    <property type="entry name" value="TRBD-Containing_Protein"/>
</dbReference>
<organism evidence="4 5">
    <name type="scientific">Stachybotrys chartarum (strain CBS 109288 / IBT 7711)</name>
    <name type="common">Toxic black mold</name>
    <name type="synonym">Stilbospora chartarum</name>
    <dbReference type="NCBI Taxonomy" id="1280523"/>
    <lineage>
        <taxon>Eukaryota</taxon>
        <taxon>Fungi</taxon>
        <taxon>Dikarya</taxon>
        <taxon>Ascomycota</taxon>
        <taxon>Pezizomycotina</taxon>
        <taxon>Sordariomycetes</taxon>
        <taxon>Hypocreomycetidae</taxon>
        <taxon>Hypocreales</taxon>
        <taxon>Stachybotryaceae</taxon>
        <taxon>Stachybotrys</taxon>
    </lineage>
</organism>
<name>A0A084BB93_STACB</name>
<evidence type="ECO:0000259" key="3">
    <source>
        <dbReference type="PROSITE" id="PS50090"/>
    </source>
</evidence>
<dbReference type="EMBL" id="KL647473">
    <property type="protein sequence ID" value="KEY74822.1"/>
    <property type="molecule type" value="Genomic_DNA"/>
</dbReference>
<dbReference type="InterPro" id="IPR013087">
    <property type="entry name" value="Znf_C2H2_type"/>
</dbReference>
<dbReference type="OrthoDB" id="608866at2759"/>
<dbReference type="SMART" id="SM00717">
    <property type="entry name" value="SANT"/>
    <property type="match status" value="2"/>
</dbReference>
<gene>
    <name evidence="4" type="ORF">S7711_06509</name>
</gene>
<keyword evidence="5" id="KW-1185">Reference proteome</keyword>
<dbReference type="SUPFAM" id="SSF46689">
    <property type="entry name" value="Homeodomain-like"/>
    <property type="match status" value="2"/>
</dbReference>
<feature type="compositionally biased region" description="Polar residues" evidence="2">
    <location>
        <begin position="123"/>
        <end position="136"/>
    </location>
</feature>
<dbReference type="PROSITE" id="PS50090">
    <property type="entry name" value="MYB_LIKE"/>
    <property type="match status" value="1"/>
</dbReference>
<dbReference type="Proteomes" id="UP000028045">
    <property type="component" value="Unassembled WGS sequence"/>
</dbReference>
<feature type="domain" description="Myb-like" evidence="3">
    <location>
        <begin position="218"/>
        <end position="266"/>
    </location>
</feature>